<reference evidence="5" key="1">
    <citation type="submission" date="2016-04" db="EMBL/GenBank/DDBJ databases">
        <title>Cephalotus genome sequencing.</title>
        <authorList>
            <person name="Fukushima K."/>
            <person name="Hasebe M."/>
            <person name="Fang X."/>
        </authorList>
    </citation>
    <scope>NUCLEOTIDE SEQUENCE [LARGE SCALE GENOMIC DNA]</scope>
    <source>
        <strain evidence="5">cv. St1</strain>
    </source>
</reference>
<name>A0A1Q3D586_CEPFO</name>
<accession>A0A1Q3D586</accession>
<dbReference type="GO" id="GO:0005829">
    <property type="term" value="C:cytosol"/>
    <property type="evidence" value="ECO:0007669"/>
    <property type="project" value="TreeGrafter"/>
</dbReference>
<evidence type="ECO:0000313" key="5">
    <source>
        <dbReference type="Proteomes" id="UP000187406"/>
    </source>
</evidence>
<protein>
    <submittedName>
        <fullName evidence="4">Atx10homo_assoc domain-containing protein</fullName>
    </submittedName>
</protein>
<dbReference type="PANTHER" id="PTHR13255:SF0">
    <property type="entry name" value="ATAXIN-10"/>
    <property type="match status" value="1"/>
</dbReference>
<dbReference type="InterPro" id="IPR051374">
    <property type="entry name" value="Ataxin-10/CTR86_families"/>
</dbReference>
<evidence type="ECO:0000256" key="2">
    <source>
        <dbReference type="ARBA" id="ARBA00023306"/>
    </source>
</evidence>
<dbReference type="GO" id="GO:0051301">
    <property type="term" value="P:cell division"/>
    <property type="evidence" value="ECO:0007669"/>
    <property type="project" value="UniProtKB-KW"/>
</dbReference>
<evidence type="ECO:0000259" key="3">
    <source>
        <dbReference type="Pfam" id="PF09759"/>
    </source>
</evidence>
<dbReference type="Proteomes" id="UP000187406">
    <property type="component" value="Unassembled WGS sequence"/>
</dbReference>
<keyword evidence="5" id="KW-1185">Reference proteome</keyword>
<sequence>MDDASLVELCQPHELLEPLFSASSSSSPPQSIEILIEAAKTDDGRSDLAAKNILPSVLNLIQSSARKYLLPSLKLLRNLCAGEILNQNSFIECDGVGVVSAVLGSAGLLPDPDIGIVRMCLQVLANVSLAGEKHQRAVWHRFFPNEFVALARVQNRDTCDPLCMIVYICCDGCPGLVAELCRDQGLVILAEIVQTVSAVGFGEDWFKILLSRICIEEIYFGLLFSKLHQFGVRDEFFSSGQAFLLRCVSEIVNEQFNEVSVLNDFGLCVLGIFKRSVGFVDFVSRGKCGLPTGSAAIDILGFSLTILRDICARDNVGGIKDDAVDVVETLISDGLVELLLCLLRDLERPAIVRKALIQSGNQEVKSSNSAKLCPYKGFRRDIVAVIGNCAYRRKHVQDEIRQKNGILLMLQHCVTDEDNPFLREWGIWSTRNILEGNAENQQVVADLELQGSVDVPELADVGLKVEVDQESRRAKLVNVS</sequence>
<keyword evidence="2" id="KW-0131">Cell cycle</keyword>
<feature type="domain" description="Ataxin-10" evidence="3">
    <location>
        <begin position="378"/>
        <end position="471"/>
    </location>
</feature>
<dbReference type="STRING" id="3775.A0A1Q3D586"/>
<dbReference type="AlphaFoldDB" id="A0A1Q3D586"/>
<dbReference type="InterPro" id="IPR019156">
    <property type="entry name" value="Ataxin-10_domain"/>
</dbReference>
<dbReference type="OrthoDB" id="379794at2759"/>
<dbReference type="EMBL" id="BDDD01004417">
    <property type="protein sequence ID" value="GAV87629.1"/>
    <property type="molecule type" value="Genomic_DNA"/>
</dbReference>
<evidence type="ECO:0000313" key="4">
    <source>
        <dbReference type="EMBL" id="GAV87629.1"/>
    </source>
</evidence>
<dbReference type="InParanoid" id="A0A1Q3D586"/>
<keyword evidence="1" id="KW-0132">Cell division</keyword>
<organism evidence="4 5">
    <name type="scientific">Cephalotus follicularis</name>
    <name type="common">Albany pitcher plant</name>
    <dbReference type="NCBI Taxonomy" id="3775"/>
    <lineage>
        <taxon>Eukaryota</taxon>
        <taxon>Viridiplantae</taxon>
        <taxon>Streptophyta</taxon>
        <taxon>Embryophyta</taxon>
        <taxon>Tracheophyta</taxon>
        <taxon>Spermatophyta</taxon>
        <taxon>Magnoliopsida</taxon>
        <taxon>eudicotyledons</taxon>
        <taxon>Gunneridae</taxon>
        <taxon>Pentapetalae</taxon>
        <taxon>rosids</taxon>
        <taxon>fabids</taxon>
        <taxon>Oxalidales</taxon>
        <taxon>Cephalotaceae</taxon>
        <taxon>Cephalotus</taxon>
    </lineage>
</organism>
<proteinExistence type="predicted"/>
<dbReference type="SUPFAM" id="SSF48371">
    <property type="entry name" value="ARM repeat"/>
    <property type="match status" value="1"/>
</dbReference>
<dbReference type="InterPro" id="IPR016024">
    <property type="entry name" value="ARM-type_fold"/>
</dbReference>
<gene>
    <name evidence="4" type="ORF">CFOL_v3_31055</name>
</gene>
<dbReference type="InterPro" id="IPR011989">
    <property type="entry name" value="ARM-like"/>
</dbReference>
<dbReference type="PANTHER" id="PTHR13255">
    <property type="entry name" value="ATAXIN-10"/>
    <property type="match status" value="1"/>
</dbReference>
<dbReference type="Pfam" id="PF09759">
    <property type="entry name" value="Atx10homo_assoc"/>
    <property type="match status" value="1"/>
</dbReference>
<evidence type="ECO:0000256" key="1">
    <source>
        <dbReference type="ARBA" id="ARBA00022618"/>
    </source>
</evidence>
<comment type="caution">
    <text evidence="4">The sequence shown here is derived from an EMBL/GenBank/DDBJ whole genome shotgun (WGS) entry which is preliminary data.</text>
</comment>
<dbReference type="Gene3D" id="1.25.10.10">
    <property type="entry name" value="Leucine-rich Repeat Variant"/>
    <property type="match status" value="2"/>
</dbReference>
<dbReference type="FunCoup" id="A0A1Q3D586">
    <property type="interactions" value="2233"/>
</dbReference>